<evidence type="ECO:0000256" key="1">
    <source>
        <dbReference type="ARBA" id="ARBA00004651"/>
    </source>
</evidence>
<dbReference type="PANTHER" id="PTHR32322:SF18">
    <property type="entry name" value="S-ADENOSYLMETHIONINE_S-ADENOSYLHOMOCYSTEINE TRANSPORTER"/>
    <property type="match status" value="1"/>
</dbReference>
<gene>
    <name evidence="9" type="ORF">JV16_02567</name>
</gene>
<keyword evidence="4 7" id="KW-0812">Transmembrane</keyword>
<protein>
    <submittedName>
        <fullName evidence="9">S-adenosylmethionine/S-adenosylhomocysteine transporter</fullName>
    </submittedName>
</protein>
<comment type="caution">
    <text evidence="9">The sequence shown here is derived from an EMBL/GenBank/DDBJ whole genome shotgun (WGS) entry which is preliminary data.</text>
</comment>
<organism evidence="9 10">
    <name type="scientific">Anoxybacillus ayderensis</name>
    <dbReference type="NCBI Taxonomy" id="265546"/>
    <lineage>
        <taxon>Bacteria</taxon>
        <taxon>Bacillati</taxon>
        <taxon>Bacillota</taxon>
        <taxon>Bacilli</taxon>
        <taxon>Bacillales</taxon>
        <taxon>Anoxybacillaceae</taxon>
        <taxon>Anoxybacillus</taxon>
    </lineage>
</organism>
<evidence type="ECO:0000256" key="5">
    <source>
        <dbReference type="ARBA" id="ARBA00022989"/>
    </source>
</evidence>
<dbReference type="Gene3D" id="1.10.3730.20">
    <property type="match status" value="2"/>
</dbReference>
<name>A0A0D0HLV2_9BACL</name>
<evidence type="ECO:0000256" key="6">
    <source>
        <dbReference type="ARBA" id="ARBA00023136"/>
    </source>
</evidence>
<accession>A0A0D0HLV2</accession>
<dbReference type="AlphaFoldDB" id="A0A0D0HLV2"/>
<keyword evidence="10" id="KW-1185">Reference proteome</keyword>
<dbReference type="InterPro" id="IPR037185">
    <property type="entry name" value="EmrE-like"/>
</dbReference>
<feature type="transmembrane region" description="Helical" evidence="7">
    <location>
        <begin position="153"/>
        <end position="171"/>
    </location>
</feature>
<feature type="transmembrane region" description="Helical" evidence="7">
    <location>
        <begin position="32"/>
        <end position="51"/>
    </location>
</feature>
<keyword evidence="3" id="KW-1003">Cell membrane</keyword>
<proteinExistence type="inferred from homology"/>
<feature type="transmembrane region" description="Helical" evidence="7">
    <location>
        <begin position="208"/>
        <end position="227"/>
    </location>
</feature>
<keyword evidence="6 7" id="KW-0472">Membrane</keyword>
<feature type="transmembrane region" description="Helical" evidence="7">
    <location>
        <begin position="122"/>
        <end position="141"/>
    </location>
</feature>
<keyword evidence="5 7" id="KW-1133">Transmembrane helix</keyword>
<evidence type="ECO:0000256" key="2">
    <source>
        <dbReference type="ARBA" id="ARBA00007362"/>
    </source>
</evidence>
<comment type="subcellular location">
    <subcellularLocation>
        <location evidence="1">Cell membrane</location>
        <topology evidence="1">Multi-pass membrane protein</topology>
    </subcellularLocation>
</comment>
<dbReference type="Proteomes" id="UP000032047">
    <property type="component" value="Unassembled WGS sequence"/>
</dbReference>
<evidence type="ECO:0000313" key="10">
    <source>
        <dbReference type="Proteomes" id="UP000032047"/>
    </source>
</evidence>
<evidence type="ECO:0000256" key="4">
    <source>
        <dbReference type="ARBA" id="ARBA00022692"/>
    </source>
</evidence>
<dbReference type="InterPro" id="IPR000620">
    <property type="entry name" value="EamA_dom"/>
</dbReference>
<feature type="transmembrane region" description="Helical" evidence="7">
    <location>
        <begin position="178"/>
        <end position="196"/>
    </location>
</feature>
<evidence type="ECO:0000256" key="7">
    <source>
        <dbReference type="SAM" id="Phobius"/>
    </source>
</evidence>
<dbReference type="RefSeq" id="WP_021094921.1">
    <property type="nucleotide sequence ID" value="NZ_ANOC01000029.1"/>
</dbReference>
<evidence type="ECO:0000259" key="8">
    <source>
        <dbReference type="Pfam" id="PF00892"/>
    </source>
</evidence>
<evidence type="ECO:0000313" key="9">
    <source>
        <dbReference type="EMBL" id="KIP20242.1"/>
    </source>
</evidence>
<feature type="domain" description="EamA" evidence="8">
    <location>
        <begin position="4"/>
        <end position="136"/>
    </location>
</feature>
<dbReference type="InterPro" id="IPR050638">
    <property type="entry name" value="AA-Vitamin_Transporters"/>
</dbReference>
<feature type="domain" description="EamA" evidence="8">
    <location>
        <begin position="149"/>
        <end position="280"/>
    </location>
</feature>
<dbReference type="PATRIC" id="fig|265546.4.peg.2581"/>
<dbReference type="GO" id="GO:0005886">
    <property type="term" value="C:plasma membrane"/>
    <property type="evidence" value="ECO:0007669"/>
    <property type="project" value="UniProtKB-SubCell"/>
</dbReference>
<reference evidence="9 10" key="1">
    <citation type="submission" date="2015-01" db="EMBL/GenBank/DDBJ databases">
        <title>Genome sequence of Anoxybacillus ayderensis strain AB04.</title>
        <authorList>
            <person name="Belduz A.O."/>
            <person name="Canakci S."/>
            <person name="Chan K.-G."/>
            <person name="Kahar U.M."/>
            <person name="Yaakob A.S."/>
            <person name="Chan C.S."/>
            <person name="Goh K.M."/>
        </authorList>
    </citation>
    <scope>NUCLEOTIDE SEQUENCE [LARGE SCALE GENOMIC DNA]</scope>
    <source>
        <strain evidence="9 10">AB04</strain>
    </source>
</reference>
<dbReference type="EMBL" id="JXTG01000020">
    <property type="protein sequence ID" value="KIP20242.1"/>
    <property type="molecule type" value="Genomic_DNA"/>
</dbReference>
<feature type="transmembrane region" description="Helical" evidence="7">
    <location>
        <begin position="94"/>
        <end position="113"/>
    </location>
</feature>
<dbReference type="Pfam" id="PF00892">
    <property type="entry name" value="EamA"/>
    <property type="match status" value="2"/>
</dbReference>
<feature type="transmembrane region" description="Helical" evidence="7">
    <location>
        <begin position="239"/>
        <end position="258"/>
    </location>
</feature>
<feature type="transmembrane region" description="Helical" evidence="7">
    <location>
        <begin position="63"/>
        <end position="82"/>
    </location>
</feature>
<dbReference type="PANTHER" id="PTHR32322">
    <property type="entry name" value="INNER MEMBRANE TRANSPORTER"/>
    <property type="match status" value="1"/>
</dbReference>
<dbReference type="SUPFAM" id="SSF103481">
    <property type="entry name" value="Multidrug resistance efflux transporter EmrE"/>
    <property type="match status" value="2"/>
</dbReference>
<feature type="transmembrane region" description="Helical" evidence="7">
    <location>
        <begin position="264"/>
        <end position="281"/>
    </location>
</feature>
<sequence>MSKYYMLLLLTSALWGGNFVASKLLVAHASPLTLTFIRWTIAVLFLFPIVLKKERSVRLQTRGIVPLIAMGMSGVVLFNVFMFQALRYTSADHVGLISTLNPMAIALVAYVVYRDKLTLRQWVAMIVSLIGVLIVMTHGQLHRLADVNIGDVWMIGAVIIWGVYSACAKAVMTSYSPLAATFWSGVFGVIGLLPFLSSFSVHDVNVSFSLALLYTSVGATVLAMFLWNVGVKRVGATTAGMFLNFNPLFTALFAYILLGETLTPPQWIGSFVTIAGVILFTKK</sequence>
<comment type="similarity">
    <text evidence="2">Belongs to the EamA transporter family.</text>
</comment>
<evidence type="ECO:0000256" key="3">
    <source>
        <dbReference type="ARBA" id="ARBA00022475"/>
    </source>
</evidence>